<dbReference type="NCBIfam" id="TIGR00445">
    <property type="entry name" value="mraY"/>
    <property type="match status" value="1"/>
</dbReference>
<reference evidence="14 15" key="1">
    <citation type="journal article" date="2022" name="Int. J. Syst. Evol. Microbiol.">
        <title>Noviherbaspirillum aridicola sp. nov., isolated from an arid soil in Pakistan.</title>
        <authorList>
            <person name="Khan I.U."/>
            <person name="Saqib M."/>
            <person name="Amin A."/>
            <person name="Hussain F."/>
            <person name="Li L."/>
            <person name="Liu Y.H."/>
            <person name="Fang B.Z."/>
            <person name="Ahmed I."/>
            <person name="Li W.J."/>
        </authorList>
    </citation>
    <scope>NUCLEOTIDE SEQUENCE [LARGE SCALE GENOMIC DNA]</scope>
    <source>
        <strain evidence="14 15">NCCP-691</strain>
    </source>
</reference>
<comment type="catalytic activity">
    <reaction evidence="12">
        <text>UDP-N-acetyl-alpha-D-muramoyl-L-alanyl-gamma-D-glutamyl-meso-2,6-diaminopimeloyl-D-alanyl-D-alanine + di-trans,octa-cis-undecaprenyl phosphate = di-trans,octa-cis-undecaprenyl diphospho-N-acetyl-alpha-D-muramoyl-L-alanyl-D-glutamyl-meso-2,6-diaminopimeloyl-D-alanyl-D-alanine + UMP</text>
        <dbReference type="Rhea" id="RHEA:28386"/>
        <dbReference type="ChEBI" id="CHEBI:57865"/>
        <dbReference type="ChEBI" id="CHEBI:60392"/>
        <dbReference type="ChEBI" id="CHEBI:61386"/>
        <dbReference type="ChEBI" id="CHEBI:61387"/>
        <dbReference type="EC" id="2.7.8.13"/>
    </reaction>
</comment>
<feature type="transmembrane region" description="Helical" evidence="12">
    <location>
        <begin position="190"/>
        <end position="210"/>
    </location>
</feature>
<dbReference type="CDD" id="cd06852">
    <property type="entry name" value="GT_MraY"/>
    <property type="match status" value="1"/>
</dbReference>
<feature type="transmembrane region" description="Helical" evidence="12">
    <location>
        <begin position="286"/>
        <end position="307"/>
    </location>
</feature>
<dbReference type="RefSeq" id="WP_220807087.1">
    <property type="nucleotide sequence ID" value="NZ_BPMK01000003.1"/>
</dbReference>
<keyword evidence="12" id="KW-0460">Magnesium</keyword>
<evidence type="ECO:0000256" key="12">
    <source>
        <dbReference type="HAMAP-Rule" id="MF_00038"/>
    </source>
</evidence>
<feature type="transmembrane region" description="Helical" evidence="12">
    <location>
        <begin position="367"/>
        <end position="386"/>
    </location>
</feature>
<organism evidence="14 15">
    <name type="scientific">Noviherbaspirillum aridicola</name>
    <dbReference type="NCBI Taxonomy" id="2849687"/>
    <lineage>
        <taxon>Bacteria</taxon>
        <taxon>Pseudomonadati</taxon>
        <taxon>Pseudomonadota</taxon>
        <taxon>Betaproteobacteria</taxon>
        <taxon>Burkholderiales</taxon>
        <taxon>Oxalobacteraceae</taxon>
        <taxon>Noviherbaspirillum</taxon>
    </lineage>
</organism>
<evidence type="ECO:0000256" key="7">
    <source>
        <dbReference type="ARBA" id="ARBA00022984"/>
    </source>
</evidence>
<feature type="transmembrane region" description="Helical" evidence="12">
    <location>
        <begin position="134"/>
        <end position="154"/>
    </location>
</feature>
<dbReference type="InterPro" id="IPR018480">
    <property type="entry name" value="PNAcMuramoyl-5peptid_Trfase_CS"/>
</dbReference>
<dbReference type="EC" id="2.7.8.13" evidence="12 13"/>
<evidence type="ECO:0000256" key="10">
    <source>
        <dbReference type="ARBA" id="ARBA00023306"/>
    </source>
</evidence>
<keyword evidence="3 12" id="KW-0132">Cell division</keyword>
<evidence type="ECO:0000256" key="9">
    <source>
        <dbReference type="ARBA" id="ARBA00023136"/>
    </source>
</evidence>
<evidence type="ECO:0000256" key="6">
    <source>
        <dbReference type="ARBA" id="ARBA00022960"/>
    </source>
</evidence>
<keyword evidence="9 12" id="KW-0472">Membrane</keyword>
<keyword evidence="11 12" id="KW-0961">Cell wall biogenesis/degradation</keyword>
<evidence type="ECO:0000256" key="5">
    <source>
        <dbReference type="ARBA" id="ARBA00022692"/>
    </source>
</evidence>
<dbReference type="Proteomes" id="UP000887222">
    <property type="component" value="Unassembled WGS sequence"/>
</dbReference>
<protein>
    <recommendedName>
        <fullName evidence="12 13">Phospho-N-acetylmuramoyl-pentapeptide-transferase</fullName>
        <ecNumber evidence="12 13">2.7.8.13</ecNumber>
    </recommendedName>
    <alternativeName>
        <fullName evidence="12">UDP-MurNAc-pentapeptide phosphotransferase</fullName>
    </alternativeName>
</protein>
<evidence type="ECO:0000256" key="1">
    <source>
        <dbReference type="ARBA" id="ARBA00004141"/>
    </source>
</evidence>
<dbReference type="PROSITE" id="PS01348">
    <property type="entry name" value="MRAY_2"/>
    <property type="match status" value="1"/>
</dbReference>
<comment type="subcellular location">
    <subcellularLocation>
        <location evidence="12">Cell membrane</location>
        <topology evidence="12">Multi-pass membrane protein</topology>
    </subcellularLocation>
    <subcellularLocation>
        <location evidence="1">Membrane</location>
        <topology evidence="1">Multi-pass membrane protein</topology>
    </subcellularLocation>
</comment>
<dbReference type="PANTHER" id="PTHR22926">
    <property type="entry name" value="PHOSPHO-N-ACETYLMURAMOYL-PENTAPEPTIDE-TRANSFERASE"/>
    <property type="match status" value="1"/>
</dbReference>
<evidence type="ECO:0000313" key="15">
    <source>
        <dbReference type="Proteomes" id="UP000887222"/>
    </source>
</evidence>
<feature type="transmembrane region" description="Helical" evidence="12">
    <location>
        <begin position="66"/>
        <end position="90"/>
    </location>
</feature>
<feature type="transmembrane region" description="Helical" evidence="12">
    <location>
        <begin position="22"/>
        <end position="45"/>
    </location>
</feature>
<feature type="transmembrane region" description="Helical" evidence="12">
    <location>
        <begin position="313"/>
        <end position="336"/>
    </location>
</feature>
<name>A0ABQ4Q1F5_9BURK</name>
<sequence length="389" mass="42903">MLLWLAQYFQQELGPLRVFNFITFRAVFATLTALVIGLIAGPSMIRMLTRMKVGQAVRTDGPQTHLVKSGTPTMGGALVLLAIGISTVLWSDFSNRFVWVVLVVTLGYGAIGWVDDYRKVVYKDPEGMRSREKYFWQSLIGIVAAIYLAFSVSAPTNTEVLQLFMEWVRSGFNLDLPPKADLIVPFFKTISYPLGVWGFIALTYFVIVGTSNAVNLTDGLDGLAIMPTVMVGSALGLIAYLTGSAVYSKYLFIPYIPGAGELLIFCGALAGAGLAFLWFNAYPAQVFMGDVGALALGGALGTIAVIVRQEIVLFIMGGIFVVETLSVMLQVGYFKYTKKRFGVGRRILLMAPLHHHFEQKGWKETKVVVRFWIITMMLVLFGLSTLKLR</sequence>
<dbReference type="EMBL" id="BPMK01000003">
    <property type="protein sequence ID" value="GIZ50923.1"/>
    <property type="molecule type" value="Genomic_DNA"/>
</dbReference>
<keyword evidence="12" id="KW-0479">Metal-binding</keyword>
<comment type="pathway">
    <text evidence="12">Cell wall biogenesis; peptidoglycan biosynthesis.</text>
</comment>
<feature type="transmembrane region" description="Helical" evidence="12">
    <location>
        <begin position="222"/>
        <end position="242"/>
    </location>
</feature>
<comment type="caution">
    <text evidence="14">The sequence shown here is derived from an EMBL/GenBank/DDBJ whole genome shotgun (WGS) entry which is preliminary data.</text>
</comment>
<evidence type="ECO:0000256" key="8">
    <source>
        <dbReference type="ARBA" id="ARBA00022989"/>
    </source>
</evidence>
<evidence type="ECO:0000256" key="3">
    <source>
        <dbReference type="ARBA" id="ARBA00022618"/>
    </source>
</evidence>
<evidence type="ECO:0000256" key="13">
    <source>
        <dbReference type="NCBIfam" id="TIGR00445"/>
    </source>
</evidence>
<gene>
    <name evidence="12 14" type="primary">mraY</name>
    <name evidence="14" type="ORF">NCCP691_09370</name>
</gene>
<evidence type="ECO:0000256" key="2">
    <source>
        <dbReference type="ARBA" id="ARBA00005583"/>
    </source>
</evidence>
<keyword evidence="8 12" id="KW-1133">Transmembrane helix</keyword>
<keyword evidence="15" id="KW-1185">Reference proteome</keyword>
<accession>A0ABQ4Q1F5</accession>
<keyword evidence="4 12" id="KW-0808">Transferase</keyword>
<evidence type="ECO:0000256" key="11">
    <source>
        <dbReference type="ARBA" id="ARBA00023316"/>
    </source>
</evidence>
<dbReference type="PROSITE" id="PS01347">
    <property type="entry name" value="MRAY_1"/>
    <property type="match status" value="1"/>
</dbReference>
<comment type="similarity">
    <text evidence="2 12">Belongs to the glycosyltransferase 4 family. MraY subfamily.</text>
</comment>
<keyword evidence="5 12" id="KW-0812">Transmembrane</keyword>
<keyword evidence="6 12" id="KW-0133">Cell shape</keyword>
<dbReference type="InterPro" id="IPR003524">
    <property type="entry name" value="PNAcMuramoyl-5peptid_Trfase"/>
</dbReference>
<comment type="function">
    <text evidence="12">Catalyzes the initial step of the lipid cycle reactions in the biosynthesis of the cell wall peptidoglycan: transfers peptidoglycan precursor phospho-MurNAc-pentapeptide from UDP-MurNAc-pentapeptide onto the lipid carrier undecaprenyl phosphate, yielding undecaprenyl-pyrophosphoryl-MurNAc-pentapeptide, known as lipid I.</text>
</comment>
<comment type="cofactor">
    <cofactor evidence="12">
        <name>Mg(2+)</name>
        <dbReference type="ChEBI" id="CHEBI:18420"/>
    </cofactor>
</comment>
<feature type="transmembrane region" description="Helical" evidence="12">
    <location>
        <begin position="262"/>
        <end position="279"/>
    </location>
</feature>
<dbReference type="PANTHER" id="PTHR22926:SF5">
    <property type="entry name" value="PHOSPHO-N-ACETYLMURAMOYL-PENTAPEPTIDE-TRANSFERASE HOMOLOG"/>
    <property type="match status" value="1"/>
</dbReference>
<evidence type="ECO:0000313" key="14">
    <source>
        <dbReference type="EMBL" id="GIZ50923.1"/>
    </source>
</evidence>
<proteinExistence type="inferred from homology"/>
<keyword evidence="12" id="KW-1003">Cell membrane</keyword>
<dbReference type="HAMAP" id="MF_00038">
    <property type="entry name" value="MraY"/>
    <property type="match status" value="1"/>
</dbReference>
<keyword evidence="10 12" id="KW-0131">Cell cycle</keyword>
<evidence type="ECO:0000256" key="4">
    <source>
        <dbReference type="ARBA" id="ARBA00022679"/>
    </source>
</evidence>
<dbReference type="InterPro" id="IPR000715">
    <property type="entry name" value="Glycosyl_transferase_4"/>
</dbReference>
<feature type="transmembrane region" description="Helical" evidence="12">
    <location>
        <begin position="96"/>
        <end position="114"/>
    </location>
</feature>
<keyword evidence="7 12" id="KW-0573">Peptidoglycan synthesis</keyword>
<dbReference type="Pfam" id="PF00953">
    <property type="entry name" value="Glycos_transf_4"/>
    <property type="match status" value="1"/>
</dbReference>